<feature type="signal peptide" evidence="1">
    <location>
        <begin position="1"/>
        <end position="27"/>
    </location>
</feature>
<dbReference type="Proteomes" id="UP000291822">
    <property type="component" value="Unassembled WGS sequence"/>
</dbReference>
<evidence type="ECO:0000313" key="3">
    <source>
        <dbReference type="EMBL" id="TCI13825.1"/>
    </source>
</evidence>
<protein>
    <recommendedName>
        <fullName evidence="2">Spore coat protein U/FanG domain-containing protein</fullName>
    </recommendedName>
</protein>
<comment type="caution">
    <text evidence="3">The sequence shown here is derived from an EMBL/GenBank/DDBJ whole genome shotgun (WGS) entry which is preliminary data.</text>
</comment>
<name>A0A4R0YWH5_9GAMM</name>
<reference evidence="3 4" key="1">
    <citation type="submission" date="2019-02" db="EMBL/GenBank/DDBJ databases">
        <title>Dyella amyloliquefaciens sp. nov., isolated from forest soil.</title>
        <authorList>
            <person name="Gao Z.-H."/>
            <person name="Qiu L.-H."/>
        </authorList>
    </citation>
    <scope>NUCLEOTIDE SEQUENCE [LARGE SCALE GENOMIC DNA]</scope>
    <source>
        <strain evidence="3 4">KACC 12747</strain>
    </source>
</reference>
<dbReference type="PANTHER" id="PTHR37089">
    <property type="entry name" value="PROTEIN U-RELATED"/>
    <property type="match status" value="1"/>
</dbReference>
<dbReference type="Pfam" id="PF05229">
    <property type="entry name" value="SCPU"/>
    <property type="match status" value="2"/>
</dbReference>
<feature type="domain" description="Spore coat protein U/FanG" evidence="2">
    <location>
        <begin position="26"/>
        <end position="144"/>
    </location>
</feature>
<evidence type="ECO:0000259" key="2">
    <source>
        <dbReference type="Pfam" id="PF05229"/>
    </source>
</evidence>
<feature type="chain" id="PRO_5020989383" description="Spore coat protein U/FanG domain-containing protein" evidence="1">
    <location>
        <begin position="28"/>
        <end position="324"/>
    </location>
</feature>
<feature type="domain" description="Spore coat protein U/FanG" evidence="2">
    <location>
        <begin position="189"/>
        <end position="321"/>
    </location>
</feature>
<dbReference type="SMART" id="SM00972">
    <property type="entry name" value="SCPU"/>
    <property type="match status" value="2"/>
</dbReference>
<dbReference type="EMBL" id="SJTG01000001">
    <property type="protein sequence ID" value="TCI13825.1"/>
    <property type="molecule type" value="Genomic_DNA"/>
</dbReference>
<proteinExistence type="predicted"/>
<gene>
    <name evidence="3" type="ORF">EZM97_05725</name>
</gene>
<dbReference type="AlphaFoldDB" id="A0A4R0YWH5"/>
<accession>A0A4R0YWH5</accession>
<organism evidence="3 4">
    <name type="scientific">Dyella soli</name>
    <dbReference type="NCBI Taxonomy" id="522319"/>
    <lineage>
        <taxon>Bacteria</taxon>
        <taxon>Pseudomonadati</taxon>
        <taxon>Pseudomonadota</taxon>
        <taxon>Gammaproteobacteria</taxon>
        <taxon>Lysobacterales</taxon>
        <taxon>Rhodanobacteraceae</taxon>
        <taxon>Dyella</taxon>
    </lineage>
</organism>
<keyword evidence="4" id="KW-1185">Reference proteome</keyword>
<sequence length="324" mass="33049">MSRCAAKWLVCLSVALAWLLFGESVRAETCSATATSIDFGNVSPVSGASVDAAGTVTVQCTWSAITLTPSALVCLNLGGGTSPRSLTHASRGMTYDLYQDAARSLIWGSVYNASNPMPVILTKPATGTTASVTVPYYGRIAANQPTIPIEASANTVYSQGFQGNQTSLNVAFYALIAPTCGTLTISNGTFPFTASATVVSNCLISATNVSFGTAASLRSNLSAKGTVSARCTNGGAYRISLNGGSSGNVAARTMRKTGGSAVSYQLYLDSALTTPWGDGTSGTSRATGTGTGLAQSLSVYGRVPAQTAPAPGSYSDTIIATIEF</sequence>
<evidence type="ECO:0000313" key="4">
    <source>
        <dbReference type="Proteomes" id="UP000291822"/>
    </source>
</evidence>
<dbReference type="InterPro" id="IPR053167">
    <property type="entry name" value="Spore_coat_component"/>
</dbReference>
<keyword evidence="1" id="KW-0732">Signal</keyword>
<evidence type="ECO:0000256" key="1">
    <source>
        <dbReference type="SAM" id="SignalP"/>
    </source>
</evidence>
<dbReference type="InterPro" id="IPR007893">
    <property type="entry name" value="Spore_coat_U/FanG"/>
</dbReference>